<reference evidence="2 3" key="1">
    <citation type="journal article" date="2023" name="Sci. Data">
        <title>Genome assembly of the Korean intertidal mud-creeper Batillaria attramentaria.</title>
        <authorList>
            <person name="Patra A.K."/>
            <person name="Ho P.T."/>
            <person name="Jun S."/>
            <person name="Lee S.J."/>
            <person name="Kim Y."/>
            <person name="Won Y.J."/>
        </authorList>
    </citation>
    <scope>NUCLEOTIDE SEQUENCE [LARGE SCALE GENOMIC DNA]</scope>
    <source>
        <strain evidence="2">Wonlab-2016</strain>
    </source>
</reference>
<sequence length="104" mass="11368">MLVKDRSILGFLFITRKFKSPLPPPPILIRQVSSNERNSRTKPGPETWPRIWTGLTGMGCSVGSKPLSIDLSMSSVSPSSQQGTQPSESRQLSPLPDLTYCLPG</sequence>
<evidence type="ECO:0000256" key="1">
    <source>
        <dbReference type="SAM" id="MobiDB-lite"/>
    </source>
</evidence>
<comment type="caution">
    <text evidence="2">The sequence shown here is derived from an EMBL/GenBank/DDBJ whole genome shotgun (WGS) entry which is preliminary data.</text>
</comment>
<evidence type="ECO:0000313" key="3">
    <source>
        <dbReference type="Proteomes" id="UP001519460"/>
    </source>
</evidence>
<keyword evidence="3" id="KW-1185">Reference proteome</keyword>
<dbReference type="AlphaFoldDB" id="A0ABD0K814"/>
<feature type="region of interest" description="Disordered" evidence="1">
    <location>
        <begin position="71"/>
        <end position="104"/>
    </location>
</feature>
<gene>
    <name evidence="2" type="ORF">BaRGS_00025513</name>
</gene>
<evidence type="ECO:0000313" key="2">
    <source>
        <dbReference type="EMBL" id="KAK7483220.1"/>
    </source>
</evidence>
<dbReference type="EMBL" id="JACVVK020000230">
    <property type="protein sequence ID" value="KAK7483220.1"/>
    <property type="molecule type" value="Genomic_DNA"/>
</dbReference>
<name>A0ABD0K814_9CAEN</name>
<dbReference type="Proteomes" id="UP001519460">
    <property type="component" value="Unassembled WGS sequence"/>
</dbReference>
<feature type="region of interest" description="Disordered" evidence="1">
    <location>
        <begin position="29"/>
        <end position="50"/>
    </location>
</feature>
<feature type="compositionally biased region" description="Low complexity" evidence="1">
    <location>
        <begin position="71"/>
        <end position="89"/>
    </location>
</feature>
<protein>
    <submittedName>
        <fullName evidence="2">Uncharacterized protein</fullName>
    </submittedName>
</protein>
<organism evidence="2 3">
    <name type="scientific">Batillaria attramentaria</name>
    <dbReference type="NCBI Taxonomy" id="370345"/>
    <lineage>
        <taxon>Eukaryota</taxon>
        <taxon>Metazoa</taxon>
        <taxon>Spiralia</taxon>
        <taxon>Lophotrochozoa</taxon>
        <taxon>Mollusca</taxon>
        <taxon>Gastropoda</taxon>
        <taxon>Caenogastropoda</taxon>
        <taxon>Sorbeoconcha</taxon>
        <taxon>Cerithioidea</taxon>
        <taxon>Batillariidae</taxon>
        <taxon>Batillaria</taxon>
    </lineage>
</organism>
<proteinExistence type="predicted"/>
<accession>A0ABD0K814</accession>